<dbReference type="PROSITE" id="PS51337">
    <property type="entry name" value="B12_BINDING_NTER"/>
    <property type="match status" value="1"/>
</dbReference>
<evidence type="ECO:0000256" key="2">
    <source>
        <dbReference type="ARBA" id="ARBA00023285"/>
    </source>
</evidence>
<dbReference type="PANTHER" id="PTHR45833:SF1">
    <property type="entry name" value="METHIONINE SYNTHASE"/>
    <property type="match status" value="1"/>
</dbReference>
<feature type="domain" description="B12-binding" evidence="3">
    <location>
        <begin position="89"/>
        <end position="168"/>
    </location>
</feature>
<sequence>MEELYEKMAEGLIAADVESVNKLVQEALDKNLPANSIMHDGLIPGMDIVGQRMKTGELFIPEVLRSARVMQGAMELLKPHLSEEDSFGLGTIVIGTVEGDLHDIGKNLVSMMLQGAGFSVVDLGTNVKPQDFVEAVKSNKAHILGMSALLTTTMPKMEETVRALKESG</sequence>
<dbReference type="InterPro" id="IPR006158">
    <property type="entry name" value="Cobalamin-bd"/>
</dbReference>
<dbReference type="GO" id="GO:0031419">
    <property type="term" value="F:cobalamin binding"/>
    <property type="evidence" value="ECO:0007669"/>
    <property type="project" value="InterPro"/>
</dbReference>
<organism evidence="5">
    <name type="scientific">marine sediment metagenome</name>
    <dbReference type="NCBI Taxonomy" id="412755"/>
    <lineage>
        <taxon>unclassified sequences</taxon>
        <taxon>metagenomes</taxon>
        <taxon>ecological metagenomes</taxon>
    </lineage>
</organism>
<dbReference type="PROSITE" id="PS51332">
    <property type="entry name" value="B12_BINDING"/>
    <property type="match status" value="1"/>
</dbReference>
<dbReference type="GO" id="GO:0046653">
    <property type="term" value="P:tetrahydrofolate metabolic process"/>
    <property type="evidence" value="ECO:0007669"/>
    <property type="project" value="TreeGrafter"/>
</dbReference>
<dbReference type="SMART" id="SM01018">
    <property type="entry name" value="B12-binding_2"/>
    <property type="match status" value="1"/>
</dbReference>
<dbReference type="Gene3D" id="3.40.50.280">
    <property type="entry name" value="Cobalamin-binding domain"/>
    <property type="match status" value="1"/>
</dbReference>
<comment type="caution">
    <text evidence="5">The sequence shown here is derived from an EMBL/GenBank/DDBJ whole genome shotgun (WGS) entry which is preliminary data.</text>
</comment>
<dbReference type="AlphaFoldDB" id="A0A0F9CWR1"/>
<dbReference type="GO" id="GO:0005829">
    <property type="term" value="C:cytosol"/>
    <property type="evidence" value="ECO:0007669"/>
    <property type="project" value="TreeGrafter"/>
</dbReference>
<dbReference type="Pfam" id="PF02607">
    <property type="entry name" value="B12-binding_2"/>
    <property type="match status" value="1"/>
</dbReference>
<keyword evidence="1" id="KW-0479">Metal-binding</keyword>
<proteinExistence type="predicted"/>
<dbReference type="SUPFAM" id="SSF47644">
    <property type="entry name" value="Methionine synthase domain"/>
    <property type="match status" value="1"/>
</dbReference>
<dbReference type="InterPro" id="IPR036594">
    <property type="entry name" value="Meth_synthase_dom"/>
</dbReference>
<dbReference type="GO" id="GO:0050667">
    <property type="term" value="P:homocysteine metabolic process"/>
    <property type="evidence" value="ECO:0007669"/>
    <property type="project" value="TreeGrafter"/>
</dbReference>
<dbReference type="EMBL" id="LAZR01031446">
    <property type="protein sequence ID" value="KKL53734.1"/>
    <property type="molecule type" value="Genomic_DNA"/>
</dbReference>
<dbReference type="InterPro" id="IPR050554">
    <property type="entry name" value="Met_Synthase/Corrinoid"/>
</dbReference>
<dbReference type="GO" id="GO:0046872">
    <property type="term" value="F:metal ion binding"/>
    <property type="evidence" value="ECO:0007669"/>
    <property type="project" value="UniProtKB-KW"/>
</dbReference>
<feature type="non-terminal residue" evidence="5">
    <location>
        <position position="168"/>
    </location>
</feature>
<evidence type="ECO:0000259" key="4">
    <source>
        <dbReference type="PROSITE" id="PS51337"/>
    </source>
</evidence>
<evidence type="ECO:0000256" key="1">
    <source>
        <dbReference type="ARBA" id="ARBA00022723"/>
    </source>
</evidence>
<dbReference type="Gene3D" id="1.10.1240.10">
    <property type="entry name" value="Methionine synthase domain"/>
    <property type="match status" value="1"/>
</dbReference>
<dbReference type="GO" id="GO:0008705">
    <property type="term" value="F:methionine synthase activity"/>
    <property type="evidence" value="ECO:0007669"/>
    <property type="project" value="TreeGrafter"/>
</dbReference>
<dbReference type="Pfam" id="PF02310">
    <property type="entry name" value="B12-binding"/>
    <property type="match status" value="1"/>
</dbReference>
<protein>
    <recommendedName>
        <fullName evidence="6">B12-binding domain-containing protein</fullName>
    </recommendedName>
</protein>
<name>A0A0F9CWR1_9ZZZZ</name>
<dbReference type="PANTHER" id="PTHR45833">
    <property type="entry name" value="METHIONINE SYNTHASE"/>
    <property type="match status" value="1"/>
</dbReference>
<gene>
    <name evidence="5" type="ORF">LCGC14_2272470</name>
</gene>
<evidence type="ECO:0008006" key="6">
    <source>
        <dbReference type="Google" id="ProtNLM"/>
    </source>
</evidence>
<accession>A0A0F9CWR1</accession>
<dbReference type="SUPFAM" id="SSF52242">
    <property type="entry name" value="Cobalamin (vitamin B12)-binding domain"/>
    <property type="match status" value="1"/>
</dbReference>
<keyword evidence="2" id="KW-0170">Cobalt</keyword>
<dbReference type="InterPro" id="IPR003759">
    <property type="entry name" value="Cbl-bd_cap"/>
</dbReference>
<evidence type="ECO:0000313" key="5">
    <source>
        <dbReference type="EMBL" id="KKL53734.1"/>
    </source>
</evidence>
<reference evidence="5" key="1">
    <citation type="journal article" date="2015" name="Nature">
        <title>Complex archaea that bridge the gap between prokaryotes and eukaryotes.</title>
        <authorList>
            <person name="Spang A."/>
            <person name="Saw J.H."/>
            <person name="Jorgensen S.L."/>
            <person name="Zaremba-Niedzwiedzka K."/>
            <person name="Martijn J."/>
            <person name="Lind A.E."/>
            <person name="van Eijk R."/>
            <person name="Schleper C."/>
            <person name="Guy L."/>
            <person name="Ettema T.J."/>
        </authorList>
    </citation>
    <scope>NUCLEOTIDE SEQUENCE</scope>
</reference>
<evidence type="ECO:0000259" key="3">
    <source>
        <dbReference type="PROSITE" id="PS51332"/>
    </source>
</evidence>
<feature type="domain" description="B12-binding N-terminal" evidence="4">
    <location>
        <begin position="1"/>
        <end position="89"/>
    </location>
</feature>
<dbReference type="InterPro" id="IPR036724">
    <property type="entry name" value="Cobalamin-bd_sf"/>
</dbReference>